<dbReference type="EMBL" id="JAHWGI010001142">
    <property type="protein sequence ID" value="KAK3923308.1"/>
    <property type="molecule type" value="Genomic_DNA"/>
</dbReference>
<evidence type="ECO:0000256" key="5">
    <source>
        <dbReference type="ARBA" id="ARBA00022617"/>
    </source>
</evidence>
<dbReference type="GO" id="GO:0020037">
    <property type="term" value="F:heme binding"/>
    <property type="evidence" value="ECO:0007669"/>
    <property type="project" value="InterPro"/>
</dbReference>
<protein>
    <submittedName>
        <fullName evidence="15">Cytochrome P450 4C1</fullName>
    </submittedName>
</protein>
<comment type="subcellular location">
    <subcellularLocation>
        <location evidence="3">Endoplasmic reticulum membrane</location>
        <topology evidence="3">Peripheral membrane protein</topology>
    </subcellularLocation>
    <subcellularLocation>
        <location evidence="2">Microsome membrane</location>
        <topology evidence="2">Peripheral membrane protein</topology>
    </subcellularLocation>
</comment>
<evidence type="ECO:0000256" key="6">
    <source>
        <dbReference type="ARBA" id="ARBA00022723"/>
    </source>
</evidence>
<keyword evidence="6 13" id="KW-0479">Metal-binding</keyword>
<gene>
    <name evidence="15" type="ORF">KUF71_000390</name>
</gene>
<name>A0AAE1HLA6_9NEOP</name>
<evidence type="ECO:0000256" key="12">
    <source>
        <dbReference type="ARBA" id="ARBA00023136"/>
    </source>
</evidence>
<dbReference type="InterPro" id="IPR001128">
    <property type="entry name" value="Cyt_P450"/>
</dbReference>
<evidence type="ECO:0000256" key="7">
    <source>
        <dbReference type="ARBA" id="ARBA00022824"/>
    </source>
</evidence>
<comment type="caution">
    <text evidence="15">The sequence shown here is derived from an EMBL/GenBank/DDBJ whole genome shotgun (WGS) entry which is preliminary data.</text>
</comment>
<sequence>MDPMDAVLLLAVAVALLLWRALPSYRKFRRLELSIPGPPSLPLVGNLLDVALMAEEDRLRVVLALWGGRHDQLSRISLAGQLVVFVSDPDHVGVVLKDPRFALKPSFFYGFMERVSGRGILTSNGRHWKQHRTAMLPAFHPSVVDGYVAVYAEEAAALATALRQGGGGGAGAGPEELRGLLTRALARASVRSILESDVLAEDEPYLEAIVRDVGRCLMDVNERTFTPWLWPYAVFALSAAGRRLAEFERVTDEFGFRVLTRIRARRRRRGEQTQSTARRRTLTEVLVESTTADGAPTFTDDEILAEGKTVFGASVETNVATLSFVLQVLSVLPDVQDRVLAELDGVVGGTPGPGPPTPDQLHRLEYMDCVIKETLRLLPSFPFVARMVPEETELAGKVLPAGTVLVVNLFGLHRDPRHHARPLRFDPDRFRRANPDPGRHPSSYLPFSAGPRNCIGQRYAMMTIKTVLATVLSEFRVEAADDNGVRDPSDFTLTFFLSLHLVGGVSVRFVPRKSKEFS</sequence>
<keyword evidence="7" id="KW-0256">Endoplasmic reticulum</keyword>
<dbReference type="Gene3D" id="1.10.630.10">
    <property type="entry name" value="Cytochrome P450"/>
    <property type="match status" value="1"/>
</dbReference>
<reference evidence="15" key="1">
    <citation type="submission" date="2021-07" db="EMBL/GenBank/DDBJ databases">
        <authorList>
            <person name="Catto M.A."/>
            <person name="Jacobson A."/>
            <person name="Kennedy G."/>
            <person name="Labadie P."/>
            <person name="Hunt B.G."/>
            <person name="Srinivasan R."/>
        </authorList>
    </citation>
    <scope>NUCLEOTIDE SEQUENCE</scope>
    <source>
        <strain evidence="15">PL_HMW_Pooled</strain>
        <tissue evidence="15">Head</tissue>
    </source>
</reference>
<evidence type="ECO:0000256" key="9">
    <source>
        <dbReference type="ARBA" id="ARBA00023002"/>
    </source>
</evidence>
<keyword evidence="10 13" id="KW-0408">Iron</keyword>
<dbReference type="PANTHER" id="PTHR24291">
    <property type="entry name" value="CYTOCHROME P450 FAMILY 4"/>
    <property type="match status" value="1"/>
</dbReference>
<dbReference type="InterPro" id="IPR017972">
    <property type="entry name" value="Cyt_P450_CS"/>
</dbReference>
<keyword evidence="12" id="KW-0472">Membrane</keyword>
<dbReference type="InterPro" id="IPR036396">
    <property type="entry name" value="Cyt_P450_sf"/>
</dbReference>
<dbReference type="PRINTS" id="PR00463">
    <property type="entry name" value="EP450I"/>
</dbReference>
<evidence type="ECO:0000256" key="4">
    <source>
        <dbReference type="ARBA" id="ARBA00010617"/>
    </source>
</evidence>
<evidence type="ECO:0000256" key="2">
    <source>
        <dbReference type="ARBA" id="ARBA00004174"/>
    </source>
</evidence>
<dbReference type="InterPro" id="IPR050196">
    <property type="entry name" value="Cytochrome_P450_Monoox"/>
</dbReference>
<dbReference type="GO" id="GO:0005506">
    <property type="term" value="F:iron ion binding"/>
    <property type="evidence" value="ECO:0007669"/>
    <property type="project" value="InterPro"/>
</dbReference>
<proteinExistence type="inferred from homology"/>
<dbReference type="InterPro" id="IPR002401">
    <property type="entry name" value="Cyt_P450_E_grp-I"/>
</dbReference>
<comment type="similarity">
    <text evidence="4 14">Belongs to the cytochrome P450 family.</text>
</comment>
<feature type="binding site" description="axial binding residue" evidence="13">
    <location>
        <position position="454"/>
    </location>
    <ligand>
        <name>heme</name>
        <dbReference type="ChEBI" id="CHEBI:30413"/>
    </ligand>
    <ligandPart>
        <name>Fe</name>
        <dbReference type="ChEBI" id="CHEBI:18248"/>
    </ligandPart>
</feature>
<dbReference type="AlphaFoldDB" id="A0AAE1HLA6"/>
<dbReference type="GO" id="GO:0016705">
    <property type="term" value="F:oxidoreductase activity, acting on paired donors, with incorporation or reduction of molecular oxygen"/>
    <property type="evidence" value="ECO:0007669"/>
    <property type="project" value="InterPro"/>
</dbReference>
<evidence type="ECO:0000313" key="16">
    <source>
        <dbReference type="Proteomes" id="UP001219518"/>
    </source>
</evidence>
<keyword evidence="16" id="KW-1185">Reference proteome</keyword>
<evidence type="ECO:0000256" key="10">
    <source>
        <dbReference type="ARBA" id="ARBA00023004"/>
    </source>
</evidence>
<evidence type="ECO:0000256" key="14">
    <source>
        <dbReference type="RuleBase" id="RU000461"/>
    </source>
</evidence>
<accession>A0AAE1HLA6</accession>
<dbReference type="SUPFAM" id="SSF48264">
    <property type="entry name" value="Cytochrome P450"/>
    <property type="match status" value="1"/>
</dbReference>
<dbReference type="PRINTS" id="PR00385">
    <property type="entry name" value="P450"/>
</dbReference>
<evidence type="ECO:0000256" key="11">
    <source>
        <dbReference type="ARBA" id="ARBA00023033"/>
    </source>
</evidence>
<dbReference type="GO" id="GO:0005789">
    <property type="term" value="C:endoplasmic reticulum membrane"/>
    <property type="evidence" value="ECO:0007669"/>
    <property type="project" value="UniProtKB-SubCell"/>
</dbReference>
<keyword evidence="11 14" id="KW-0503">Monooxygenase</keyword>
<dbReference type="PROSITE" id="PS00086">
    <property type="entry name" value="CYTOCHROME_P450"/>
    <property type="match status" value="1"/>
</dbReference>
<dbReference type="Proteomes" id="UP001219518">
    <property type="component" value="Unassembled WGS sequence"/>
</dbReference>
<dbReference type="GO" id="GO:0004497">
    <property type="term" value="F:monooxygenase activity"/>
    <property type="evidence" value="ECO:0007669"/>
    <property type="project" value="UniProtKB-KW"/>
</dbReference>
<evidence type="ECO:0000313" key="15">
    <source>
        <dbReference type="EMBL" id="KAK3923308.1"/>
    </source>
</evidence>
<reference evidence="15" key="2">
    <citation type="journal article" date="2023" name="BMC Genomics">
        <title>Pest status, molecular evolution, and epigenetic factors derived from the genome assembly of Frankliniella fusca, a thysanopteran phytovirus vector.</title>
        <authorList>
            <person name="Catto M.A."/>
            <person name="Labadie P.E."/>
            <person name="Jacobson A.L."/>
            <person name="Kennedy G.G."/>
            <person name="Srinivasan R."/>
            <person name="Hunt B.G."/>
        </authorList>
    </citation>
    <scope>NUCLEOTIDE SEQUENCE</scope>
    <source>
        <strain evidence="15">PL_HMW_Pooled</strain>
    </source>
</reference>
<evidence type="ECO:0000256" key="3">
    <source>
        <dbReference type="ARBA" id="ARBA00004406"/>
    </source>
</evidence>
<evidence type="ECO:0000256" key="1">
    <source>
        <dbReference type="ARBA" id="ARBA00001971"/>
    </source>
</evidence>
<evidence type="ECO:0000256" key="13">
    <source>
        <dbReference type="PIRSR" id="PIRSR602401-1"/>
    </source>
</evidence>
<organism evidence="15 16">
    <name type="scientific">Frankliniella fusca</name>
    <dbReference type="NCBI Taxonomy" id="407009"/>
    <lineage>
        <taxon>Eukaryota</taxon>
        <taxon>Metazoa</taxon>
        <taxon>Ecdysozoa</taxon>
        <taxon>Arthropoda</taxon>
        <taxon>Hexapoda</taxon>
        <taxon>Insecta</taxon>
        <taxon>Pterygota</taxon>
        <taxon>Neoptera</taxon>
        <taxon>Paraneoptera</taxon>
        <taxon>Thysanoptera</taxon>
        <taxon>Terebrantia</taxon>
        <taxon>Thripoidea</taxon>
        <taxon>Thripidae</taxon>
        <taxon>Frankliniella</taxon>
    </lineage>
</organism>
<keyword evidence="5 13" id="KW-0349">Heme</keyword>
<keyword evidence="8" id="KW-0492">Microsome</keyword>
<comment type="cofactor">
    <cofactor evidence="1 13">
        <name>heme</name>
        <dbReference type="ChEBI" id="CHEBI:30413"/>
    </cofactor>
</comment>
<evidence type="ECO:0000256" key="8">
    <source>
        <dbReference type="ARBA" id="ARBA00022848"/>
    </source>
</evidence>
<keyword evidence="9 14" id="KW-0560">Oxidoreductase</keyword>
<dbReference type="PANTHER" id="PTHR24291:SF189">
    <property type="entry name" value="CYTOCHROME P450 4C3-RELATED"/>
    <property type="match status" value="1"/>
</dbReference>
<dbReference type="Pfam" id="PF00067">
    <property type="entry name" value="p450"/>
    <property type="match status" value="1"/>
</dbReference>